<dbReference type="GeneID" id="63820986"/>
<dbReference type="InParanoid" id="A0A165FZF5"/>
<evidence type="ECO:0000313" key="3">
    <source>
        <dbReference type="Proteomes" id="UP000076871"/>
    </source>
</evidence>
<dbReference type="SUPFAM" id="SSF81383">
    <property type="entry name" value="F-box domain"/>
    <property type="match status" value="1"/>
</dbReference>
<gene>
    <name evidence="2" type="ORF">LAESUDRAFT_646055</name>
</gene>
<dbReference type="Proteomes" id="UP000076871">
    <property type="component" value="Unassembled WGS sequence"/>
</dbReference>
<name>A0A165FZF5_9APHY</name>
<protein>
    <recommendedName>
        <fullName evidence="1">F-box domain-containing protein</fullName>
    </recommendedName>
</protein>
<dbReference type="SMART" id="SM00256">
    <property type="entry name" value="FBOX"/>
    <property type="match status" value="1"/>
</dbReference>
<sequence>MKEIKDRAVVERPGNEPGRLEIRVLDKLPEMPLDILLEIFSHLRPLDLLHLARTTKALRTMLMSRSSISLWKGARELVGRLPDCPSDLSEPQYANLLFDQHCHVRFNLSWLSNYVLRGDL</sequence>
<feature type="domain" description="F-box" evidence="1">
    <location>
        <begin position="25"/>
        <end position="74"/>
    </location>
</feature>
<dbReference type="CDD" id="cd09917">
    <property type="entry name" value="F-box_SF"/>
    <property type="match status" value="1"/>
</dbReference>
<organism evidence="2 3">
    <name type="scientific">Laetiporus sulphureus 93-53</name>
    <dbReference type="NCBI Taxonomy" id="1314785"/>
    <lineage>
        <taxon>Eukaryota</taxon>
        <taxon>Fungi</taxon>
        <taxon>Dikarya</taxon>
        <taxon>Basidiomycota</taxon>
        <taxon>Agaricomycotina</taxon>
        <taxon>Agaricomycetes</taxon>
        <taxon>Polyporales</taxon>
        <taxon>Laetiporus</taxon>
    </lineage>
</organism>
<dbReference type="AlphaFoldDB" id="A0A165FZF5"/>
<dbReference type="RefSeq" id="XP_040767359.1">
    <property type="nucleotide sequence ID" value="XM_040903956.1"/>
</dbReference>
<dbReference type="PROSITE" id="PS50181">
    <property type="entry name" value="FBOX"/>
    <property type="match status" value="1"/>
</dbReference>
<dbReference type="OrthoDB" id="2322499at2759"/>
<dbReference type="InterPro" id="IPR036047">
    <property type="entry name" value="F-box-like_dom_sf"/>
</dbReference>
<evidence type="ECO:0000313" key="2">
    <source>
        <dbReference type="EMBL" id="KZT09619.1"/>
    </source>
</evidence>
<reference evidence="2 3" key="1">
    <citation type="journal article" date="2016" name="Mol. Biol. Evol.">
        <title>Comparative Genomics of Early-Diverging Mushroom-Forming Fungi Provides Insights into the Origins of Lignocellulose Decay Capabilities.</title>
        <authorList>
            <person name="Nagy L.G."/>
            <person name="Riley R."/>
            <person name="Tritt A."/>
            <person name="Adam C."/>
            <person name="Daum C."/>
            <person name="Floudas D."/>
            <person name="Sun H."/>
            <person name="Yadav J.S."/>
            <person name="Pangilinan J."/>
            <person name="Larsson K.H."/>
            <person name="Matsuura K."/>
            <person name="Barry K."/>
            <person name="Labutti K."/>
            <person name="Kuo R."/>
            <person name="Ohm R.A."/>
            <person name="Bhattacharya S.S."/>
            <person name="Shirouzu T."/>
            <person name="Yoshinaga Y."/>
            <person name="Martin F.M."/>
            <person name="Grigoriev I.V."/>
            <person name="Hibbett D.S."/>
        </authorList>
    </citation>
    <scope>NUCLEOTIDE SEQUENCE [LARGE SCALE GENOMIC DNA]</scope>
    <source>
        <strain evidence="2 3">93-53</strain>
    </source>
</reference>
<keyword evidence="3" id="KW-1185">Reference proteome</keyword>
<dbReference type="InterPro" id="IPR001810">
    <property type="entry name" value="F-box_dom"/>
</dbReference>
<dbReference type="EMBL" id="KV427611">
    <property type="protein sequence ID" value="KZT09619.1"/>
    <property type="molecule type" value="Genomic_DNA"/>
</dbReference>
<dbReference type="Gene3D" id="1.20.1280.50">
    <property type="match status" value="1"/>
</dbReference>
<proteinExistence type="predicted"/>
<evidence type="ECO:0000259" key="1">
    <source>
        <dbReference type="PROSITE" id="PS50181"/>
    </source>
</evidence>
<accession>A0A165FZF5</accession>
<dbReference type="Pfam" id="PF12937">
    <property type="entry name" value="F-box-like"/>
    <property type="match status" value="1"/>
</dbReference>